<dbReference type="KEGG" id="njp:NEJAP_0054"/>
<dbReference type="FunFam" id="3.40.50.300:FF:000392">
    <property type="entry name" value="Zinc import ATP-binding protein ZnuC"/>
    <property type="match status" value="1"/>
</dbReference>
<feature type="compositionally biased region" description="Polar residues" evidence="11">
    <location>
        <begin position="255"/>
        <end position="265"/>
    </location>
</feature>
<keyword evidence="1" id="KW-0813">Transport</keyword>
<evidence type="ECO:0000256" key="5">
    <source>
        <dbReference type="ARBA" id="ARBA00022833"/>
    </source>
</evidence>
<dbReference type="NCBIfam" id="NF007090">
    <property type="entry name" value="PRK09544.1"/>
    <property type="match status" value="1"/>
</dbReference>
<sequence length="265" mass="29530">MSHPVDLIRLDNINVEFGHSHVLQDVNLTLHKDCITTLIGPNGAGKTTLVRIVLGLIKPTSGQVWLQPNLRVGYMPQKLHIDRTFPLTVKRFLQTARVKELSKMHGALKDVSAEHLLEHSMHDLSGGETQRVMLARALLREPELLVLDEPVQGVDINGQVELYNLITSIRKQRGCGVLMISHDLHLVMSSTDHVICLNHHVCCSGRPEHVSTDPSFIDLFGKQGAESLALYSHHHNHNHDTHGDVIADHPHPNEHSATAHSECNH</sequence>
<evidence type="ECO:0000256" key="3">
    <source>
        <dbReference type="ARBA" id="ARBA00022519"/>
    </source>
</evidence>
<dbReference type="GO" id="GO:0010043">
    <property type="term" value="P:response to zinc ion"/>
    <property type="evidence" value="ECO:0007669"/>
    <property type="project" value="TreeGrafter"/>
</dbReference>
<name>A0A7R6PEJ1_9GAMM</name>
<keyword evidence="13" id="KW-0378">Hydrolase</keyword>
<dbReference type="EC" id="3.6.3.-" evidence="13"/>
<evidence type="ECO:0000256" key="8">
    <source>
        <dbReference type="ARBA" id="ARBA00022967"/>
    </source>
</evidence>
<dbReference type="AlphaFoldDB" id="A0A7R6PEJ1"/>
<dbReference type="InterPro" id="IPR027417">
    <property type="entry name" value="P-loop_NTPase"/>
</dbReference>
<dbReference type="Gene3D" id="3.40.50.300">
    <property type="entry name" value="P-loop containing nucleotide triphosphate hydrolases"/>
    <property type="match status" value="1"/>
</dbReference>
<evidence type="ECO:0000256" key="1">
    <source>
        <dbReference type="ARBA" id="ARBA00022448"/>
    </source>
</evidence>
<dbReference type="PANTHER" id="PTHR42734:SF9">
    <property type="entry name" value="ZINC IMPORT ATP-BINDING PROTEIN ZNUC"/>
    <property type="match status" value="1"/>
</dbReference>
<dbReference type="Proteomes" id="UP000595332">
    <property type="component" value="Chromosome"/>
</dbReference>
<evidence type="ECO:0000256" key="10">
    <source>
        <dbReference type="ARBA" id="ARBA00023136"/>
    </source>
</evidence>
<feature type="region of interest" description="Disordered" evidence="11">
    <location>
        <begin position="239"/>
        <end position="265"/>
    </location>
</feature>
<feature type="domain" description="ABC transporter" evidence="12">
    <location>
        <begin position="8"/>
        <end position="223"/>
    </location>
</feature>
<keyword evidence="6 13" id="KW-0067">ATP-binding</keyword>
<dbReference type="RefSeq" id="WP_201348755.1">
    <property type="nucleotide sequence ID" value="NZ_AP014546.1"/>
</dbReference>
<dbReference type="GO" id="GO:0005524">
    <property type="term" value="F:ATP binding"/>
    <property type="evidence" value="ECO:0007669"/>
    <property type="project" value="UniProtKB-KW"/>
</dbReference>
<evidence type="ECO:0000256" key="7">
    <source>
        <dbReference type="ARBA" id="ARBA00022906"/>
    </source>
</evidence>
<dbReference type="Pfam" id="PF00005">
    <property type="entry name" value="ABC_tran"/>
    <property type="match status" value="1"/>
</dbReference>
<keyword evidence="7" id="KW-0864">Zinc transport</keyword>
<dbReference type="SUPFAM" id="SSF52540">
    <property type="entry name" value="P-loop containing nucleoside triphosphate hydrolases"/>
    <property type="match status" value="1"/>
</dbReference>
<gene>
    <name evidence="13" type="primary">znuC</name>
    <name evidence="13" type="ORF">NEJAP_0054</name>
</gene>
<keyword evidence="5" id="KW-0862">Zinc</keyword>
<reference evidence="13 14" key="1">
    <citation type="journal article" date="2008" name="Int. J. Syst. Evol. Microbiol.">
        <title>Neptunomonas japonica sp. nov., an Osedax japonicus symbiont-like bacterium isolated from sediment adjacent to sperm whale carcasses off Kagoshima, Japan.</title>
        <authorList>
            <person name="Miyazaki M."/>
            <person name="Nogi Y."/>
            <person name="Fujiwara Y."/>
            <person name="Kawato M."/>
            <person name="Kubokawa K."/>
            <person name="Horikoshi K."/>
        </authorList>
    </citation>
    <scope>NUCLEOTIDE SEQUENCE [LARGE SCALE GENOMIC DNA]</scope>
    <source>
        <strain evidence="13 14">JAMM 1380</strain>
    </source>
</reference>
<dbReference type="SMART" id="SM00382">
    <property type="entry name" value="AAA"/>
    <property type="match status" value="1"/>
</dbReference>
<dbReference type="InterPro" id="IPR050153">
    <property type="entry name" value="Metal_Ion_Import_ABC"/>
</dbReference>
<organism evidence="13 14">
    <name type="scientific">Neptunomonas japonica JAMM 1380</name>
    <dbReference type="NCBI Taxonomy" id="1441457"/>
    <lineage>
        <taxon>Bacteria</taxon>
        <taxon>Pseudomonadati</taxon>
        <taxon>Pseudomonadota</taxon>
        <taxon>Gammaproteobacteria</taxon>
        <taxon>Oceanospirillales</taxon>
        <taxon>Oceanospirillaceae</taxon>
        <taxon>Neptunomonas</taxon>
    </lineage>
</organism>
<evidence type="ECO:0000256" key="4">
    <source>
        <dbReference type="ARBA" id="ARBA00022741"/>
    </source>
</evidence>
<dbReference type="InterPro" id="IPR003439">
    <property type="entry name" value="ABC_transporter-like_ATP-bd"/>
</dbReference>
<accession>A0A7R6PEJ1</accession>
<keyword evidence="14" id="KW-1185">Reference proteome</keyword>
<evidence type="ECO:0000256" key="6">
    <source>
        <dbReference type="ARBA" id="ARBA00022840"/>
    </source>
</evidence>
<dbReference type="PROSITE" id="PS50893">
    <property type="entry name" value="ABC_TRANSPORTER_2"/>
    <property type="match status" value="1"/>
</dbReference>
<evidence type="ECO:0000256" key="9">
    <source>
        <dbReference type="ARBA" id="ARBA00023065"/>
    </source>
</evidence>
<evidence type="ECO:0000256" key="2">
    <source>
        <dbReference type="ARBA" id="ARBA00022475"/>
    </source>
</evidence>
<dbReference type="GO" id="GO:0016887">
    <property type="term" value="F:ATP hydrolysis activity"/>
    <property type="evidence" value="ECO:0007669"/>
    <property type="project" value="InterPro"/>
</dbReference>
<dbReference type="InterPro" id="IPR003593">
    <property type="entry name" value="AAA+_ATPase"/>
</dbReference>
<proteinExistence type="predicted"/>
<feature type="compositionally biased region" description="Basic and acidic residues" evidence="11">
    <location>
        <begin position="239"/>
        <end position="254"/>
    </location>
</feature>
<keyword evidence="3" id="KW-0997">Cell inner membrane</keyword>
<dbReference type="GO" id="GO:0006829">
    <property type="term" value="P:zinc ion transport"/>
    <property type="evidence" value="ECO:0007669"/>
    <property type="project" value="UniProtKB-KW"/>
</dbReference>
<evidence type="ECO:0000256" key="11">
    <source>
        <dbReference type="SAM" id="MobiDB-lite"/>
    </source>
</evidence>
<keyword evidence="2" id="KW-1003">Cell membrane</keyword>
<keyword evidence="9" id="KW-0406">Ion transport</keyword>
<protein>
    <submittedName>
        <fullName evidence="13">Zinc transport system ATP-binding protein</fullName>
        <ecNumber evidence="13">3.6.3.-</ecNumber>
    </submittedName>
</protein>
<dbReference type="PANTHER" id="PTHR42734">
    <property type="entry name" value="METAL TRANSPORT SYSTEM ATP-BINDING PROTEIN TM_0124-RELATED"/>
    <property type="match status" value="1"/>
</dbReference>
<evidence type="ECO:0000259" key="12">
    <source>
        <dbReference type="PROSITE" id="PS50893"/>
    </source>
</evidence>
<dbReference type="EMBL" id="AP014546">
    <property type="protein sequence ID" value="BBB28013.1"/>
    <property type="molecule type" value="Genomic_DNA"/>
</dbReference>
<evidence type="ECO:0000313" key="13">
    <source>
        <dbReference type="EMBL" id="BBB28013.1"/>
    </source>
</evidence>
<keyword evidence="4" id="KW-0547">Nucleotide-binding</keyword>
<keyword evidence="8" id="KW-1278">Translocase</keyword>
<keyword evidence="10" id="KW-0472">Membrane</keyword>
<evidence type="ECO:0000313" key="14">
    <source>
        <dbReference type="Proteomes" id="UP000595332"/>
    </source>
</evidence>